<keyword evidence="1" id="KW-0560">Oxidoreductase</keyword>
<evidence type="ECO:0000259" key="2">
    <source>
        <dbReference type="Pfam" id="PF00296"/>
    </source>
</evidence>
<name>A0ABW6TM13_9NOCA</name>
<dbReference type="Gene3D" id="3.20.20.30">
    <property type="entry name" value="Luciferase-like domain"/>
    <property type="match status" value="1"/>
</dbReference>
<dbReference type="PANTHER" id="PTHR43244">
    <property type="match status" value="1"/>
</dbReference>
<evidence type="ECO:0000313" key="3">
    <source>
        <dbReference type="EMBL" id="MFF4027184.1"/>
    </source>
</evidence>
<dbReference type="PANTHER" id="PTHR43244:SF1">
    <property type="entry name" value="5,10-METHYLENETETRAHYDROMETHANOPTERIN REDUCTASE"/>
    <property type="match status" value="1"/>
</dbReference>
<evidence type="ECO:0000313" key="4">
    <source>
        <dbReference type="Proteomes" id="UP001602089"/>
    </source>
</evidence>
<dbReference type="RefSeq" id="WP_195023184.1">
    <property type="nucleotide sequence ID" value="NZ_JADLPS010000011.1"/>
</dbReference>
<feature type="domain" description="Luciferase-like" evidence="2">
    <location>
        <begin position="29"/>
        <end position="275"/>
    </location>
</feature>
<dbReference type="SUPFAM" id="SSF51679">
    <property type="entry name" value="Bacterial luciferase-like"/>
    <property type="match status" value="1"/>
</dbReference>
<evidence type="ECO:0000256" key="1">
    <source>
        <dbReference type="ARBA" id="ARBA00023002"/>
    </source>
</evidence>
<protein>
    <submittedName>
        <fullName evidence="3">TIGR03620 family F420-dependent LLM class oxidoreductase</fullName>
    </submittedName>
</protein>
<dbReference type="CDD" id="cd01097">
    <property type="entry name" value="Tetrahydromethanopterin_reductase"/>
    <property type="match status" value="1"/>
</dbReference>
<proteinExistence type="predicted"/>
<dbReference type="InterPro" id="IPR019922">
    <property type="entry name" value="Lucif-like_OxRdatse_MSMEG_4141"/>
</dbReference>
<gene>
    <name evidence="3" type="ORF">ACFYY5_30475</name>
</gene>
<dbReference type="InterPro" id="IPR050564">
    <property type="entry name" value="F420-G6PD/mer"/>
</dbReference>
<accession>A0ABW6TM13</accession>
<dbReference type="InterPro" id="IPR011251">
    <property type="entry name" value="Luciferase-like_dom"/>
</dbReference>
<dbReference type="EMBL" id="JBIATK010000013">
    <property type="protein sequence ID" value="MFF4027184.1"/>
    <property type="molecule type" value="Genomic_DNA"/>
</dbReference>
<comment type="caution">
    <text evidence="3">The sequence shown here is derived from an EMBL/GenBank/DDBJ whole genome shotgun (WGS) entry which is preliminary data.</text>
</comment>
<organism evidence="3 4">
    <name type="scientific">Nocardia elegans</name>
    <dbReference type="NCBI Taxonomy" id="300029"/>
    <lineage>
        <taxon>Bacteria</taxon>
        <taxon>Bacillati</taxon>
        <taxon>Actinomycetota</taxon>
        <taxon>Actinomycetes</taxon>
        <taxon>Mycobacteriales</taxon>
        <taxon>Nocardiaceae</taxon>
        <taxon>Nocardia</taxon>
    </lineage>
</organism>
<sequence>MTSTTVVEAARSALGPVGVTLPVSFTRTPSAQEQRSAARRLEEAGVRAVWTNEVIGKDAFAHLAVLLAATERMTAGTCVANIWARAPQTAHGAAAYLAQAYPGRFVLGLGVGYPQQADSVGREFGSPLTTMRDYVAGMDEQTWPPAPETSYPRILAANGPKMLALAADIADGALPAGLPAEHTARARNALGPGKLLVVGQSVVVDDDRGRARAAAREVVRTWAARPSFRATLVELGYPTIEIDELGDGVVDALVAHGRAESIVVTIRAQLDAGADHVVLLPPIGTEFGSGIEQLVSIAPALRELG</sequence>
<dbReference type="Proteomes" id="UP001602089">
    <property type="component" value="Unassembled WGS sequence"/>
</dbReference>
<dbReference type="InterPro" id="IPR036661">
    <property type="entry name" value="Luciferase-like_sf"/>
</dbReference>
<dbReference type="Pfam" id="PF00296">
    <property type="entry name" value="Bac_luciferase"/>
    <property type="match status" value="1"/>
</dbReference>
<dbReference type="NCBIfam" id="TIGR03620">
    <property type="entry name" value="F420_MSMEG_4141"/>
    <property type="match status" value="1"/>
</dbReference>
<keyword evidence="4" id="KW-1185">Reference proteome</keyword>
<reference evidence="3 4" key="1">
    <citation type="submission" date="2024-10" db="EMBL/GenBank/DDBJ databases">
        <title>The Natural Products Discovery Center: Release of the First 8490 Sequenced Strains for Exploring Actinobacteria Biosynthetic Diversity.</title>
        <authorList>
            <person name="Kalkreuter E."/>
            <person name="Kautsar S.A."/>
            <person name="Yang D."/>
            <person name="Bader C.D."/>
            <person name="Teijaro C.N."/>
            <person name="Fluegel L."/>
            <person name="Davis C.M."/>
            <person name="Simpson J.R."/>
            <person name="Lauterbach L."/>
            <person name="Steele A.D."/>
            <person name="Gui C."/>
            <person name="Meng S."/>
            <person name="Li G."/>
            <person name="Viehrig K."/>
            <person name="Ye F."/>
            <person name="Su P."/>
            <person name="Kiefer A.F."/>
            <person name="Nichols A."/>
            <person name="Cepeda A.J."/>
            <person name="Yan W."/>
            <person name="Fan B."/>
            <person name="Jiang Y."/>
            <person name="Adhikari A."/>
            <person name="Zheng C.-J."/>
            <person name="Schuster L."/>
            <person name="Cowan T.M."/>
            <person name="Smanski M.J."/>
            <person name="Chevrette M.G."/>
            <person name="De Carvalho L.P.S."/>
            <person name="Shen B."/>
        </authorList>
    </citation>
    <scope>NUCLEOTIDE SEQUENCE [LARGE SCALE GENOMIC DNA]</scope>
    <source>
        <strain evidence="3 4">NPDC001867</strain>
    </source>
</reference>